<dbReference type="InterPro" id="IPR007793">
    <property type="entry name" value="DivIVA_fam"/>
</dbReference>
<evidence type="ECO:0000256" key="1">
    <source>
        <dbReference type="ARBA" id="ARBA00004496"/>
    </source>
</evidence>
<dbReference type="GO" id="GO:0051301">
    <property type="term" value="P:cell division"/>
    <property type="evidence" value="ECO:0007669"/>
    <property type="project" value="UniProtKB-KW"/>
</dbReference>
<dbReference type="Pfam" id="PF05103">
    <property type="entry name" value="DivIVA"/>
    <property type="match status" value="1"/>
</dbReference>
<comment type="subcellular location">
    <subcellularLocation>
        <location evidence="1">Cytoplasm</location>
    </subcellularLocation>
</comment>
<feature type="region of interest" description="Disordered" evidence="6">
    <location>
        <begin position="176"/>
        <end position="249"/>
    </location>
</feature>
<feature type="compositionally biased region" description="Basic and acidic residues" evidence="6">
    <location>
        <begin position="228"/>
        <end position="249"/>
    </location>
</feature>
<evidence type="ECO:0000256" key="5">
    <source>
        <dbReference type="ARBA" id="ARBA00023306"/>
    </source>
</evidence>
<dbReference type="InterPro" id="IPR019933">
    <property type="entry name" value="DivIVA_domain"/>
</dbReference>
<sequence>MLTPQEVAEHAFSKASFGGYNMAQVDKFLDILTEDYTTLYKESAVLKNKMKVLVDKVEEYRATEDAMRMTLLSAQKMATAMVAEAESKRDEAIKRAETEVQTRTLDIRREIDNEQARLAAAQASTAAFVKKLQELYRREQDYLDHLSEITAPVPKADPVEKAVSDIEKSVARLVEEATPAEKDEPDEDPEDTKELDLDPVLSAVSQPAQKKENKFEIIDLTDQPAKQDNTEPPRRIRFEDLQFGKDYEL</sequence>
<feature type="compositionally biased region" description="Acidic residues" evidence="6">
    <location>
        <begin position="183"/>
        <end position="193"/>
    </location>
</feature>
<evidence type="ECO:0000256" key="3">
    <source>
        <dbReference type="ARBA" id="ARBA00022618"/>
    </source>
</evidence>
<keyword evidence="4" id="KW-0175">Coiled coil</keyword>
<organism evidence="7">
    <name type="scientific">bioreactor metagenome</name>
    <dbReference type="NCBI Taxonomy" id="1076179"/>
    <lineage>
        <taxon>unclassified sequences</taxon>
        <taxon>metagenomes</taxon>
        <taxon>ecological metagenomes</taxon>
    </lineage>
</organism>
<accession>A0A644Y3C7</accession>
<evidence type="ECO:0000256" key="6">
    <source>
        <dbReference type="SAM" id="MobiDB-lite"/>
    </source>
</evidence>
<evidence type="ECO:0000256" key="2">
    <source>
        <dbReference type="ARBA" id="ARBA00022490"/>
    </source>
</evidence>
<keyword evidence="5" id="KW-0131">Cell cycle</keyword>
<dbReference type="PANTHER" id="PTHR35794:SF1">
    <property type="entry name" value="CELL CYCLE PROTEIN GPSB"/>
    <property type="match status" value="1"/>
</dbReference>
<evidence type="ECO:0000313" key="7">
    <source>
        <dbReference type="EMBL" id="MPM23055.1"/>
    </source>
</evidence>
<gene>
    <name evidence="7" type="primary">gpsB_3</name>
    <name evidence="7" type="ORF">SDC9_69518</name>
</gene>
<dbReference type="PANTHER" id="PTHR35794">
    <property type="entry name" value="CELL DIVISION PROTEIN DIVIVA"/>
    <property type="match status" value="1"/>
</dbReference>
<name>A0A644Y3C7_9ZZZZ</name>
<protein>
    <submittedName>
        <fullName evidence="7">Cell cycle protein GpsB</fullName>
    </submittedName>
</protein>
<evidence type="ECO:0000256" key="4">
    <source>
        <dbReference type="ARBA" id="ARBA00023054"/>
    </source>
</evidence>
<reference evidence="7" key="1">
    <citation type="submission" date="2019-08" db="EMBL/GenBank/DDBJ databases">
        <authorList>
            <person name="Kucharzyk K."/>
            <person name="Murdoch R.W."/>
            <person name="Higgins S."/>
            <person name="Loffler F."/>
        </authorList>
    </citation>
    <scope>NUCLEOTIDE SEQUENCE</scope>
</reference>
<dbReference type="AlphaFoldDB" id="A0A644Y3C7"/>
<proteinExistence type="predicted"/>
<dbReference type="GO" id="GO:0005737">
    <property type="term" value="C:cytoplasm"/>
    <property type="evidence" value="ECO:0007669"/>
    <property type="project" value="UniProtKB-SubCell"/>
</dbReference>
<dbReference type="NCBIfam" id="TIGR03544">
    <property type="entry name" value="DivI1A_domain"/>
    <property type="match status" value="1"/>
</dbReference>
<keyword evidence="2" id="KW-0963">Cytoplasm</keyword>
<dbReference type="EMBL" id="VSSQ01003947">
    <property type="protein sequence ID" value="MPM23055.1"/>
    <property type="molecule type" value="Genomic_DNA"/>
</dbReference>
<dbReference type="Gene3D" id="6.10.250.660">
    <property type="match status" value="1"/>
</dbReference>
<comment type="caution">
    <text evidence="7">The sequence shown here is derived from an EMBL/GenBank/DDBJ whole genome shotgun (WGS) entry which is preliminary data.</text>
</comment>
<keyword evidence="3" id="KW-0132">Cell division</keyword>